<evidence type="ECO:0000256" key="4">
    <source>
        <dbReference type="SAM" id="Coils"/>
    </source>
</evidence>
<dbReference type="InterPro" id="IPR015358">
    <property type="entry name" value="Tscrpt_reg_MerR_DNA-bd"/>
</dbReference>
<dbReference type="InterPro" id="IPR009061">
    <property type="entry name" value="DNA-bd_dom_put_sf"/>
</dbReference>
<keyword evidence="8" id="KW-1185">Reference proteome</keyword>
<dbReference type="PRINTS" id="PR00040">
    <property type="entry name" value="HTHMERR"/>
</dbReference>
<feature type="compositionally biased region" description="Low complexity" evidence="5">
    <location>
        <begin position="128"/>
        <end position="137"/>
    </location>
</feature>
<dbReference type="PANTHER" id="PTHR30204">
    <property type="entry name" value="REDOX-CYCLING DRUG-SENSING TRANSCRIPTIONAL ACTIVATOR SOXR"/>
    <property type="match status" value="1"/>
</dbReference>
<dbReference type="SMART" id="SM00422">
    <property type="entry name" value="HTH_MERR"/>
    <property type="match status" value="1"/>
</dbReference>
<dbReference type="InterPro" id="IPR000551">
    <property type="entry name" value="MerR-type_HTH_dom"/>
</dbReference>
<keyword evidence="3" id="KW-0804">Transcription</keyword>
<keyword evidence="2" id="KW-0238">DNA-binding</keyword>
<evidence type="ECO:0000256" key="5">
    <source>
        <dbReference type="SAM" id="MobiDB-lite"/>
    </source>
</evidence>
<dbReference type="AlphaFoldDB" id="A0A4R3UVL5"/>
<reference evidence="7 8" key="1">
    <citation type="submission" date="2019-03" db="EMBL/GenBank/DDBJ databases">
        <title>Genomic Encyclopedia of Type Strains, Phase IV (KMG-IV): sequencing the most valuable type-strain genomes for metagenomic binning, comparative biology and taxonomic classification.</title>
        <authorList>
            <person name="Goeker M."/>
        </authorList>
    </citation>
    <scope>NUCLEOTIDE SEQUENCE [LARGE SCALE GENOMIC DNA]</scope>
    <source>
        <strain evidence="7 8">DSM 654</strain>
    </source>
</reference>
<name>A0A4R3UVL5_ROSSA</name>
<dbReference type="GO" id="GO:0046872">
    <property type="term" value="F:metal ion binding"/>
    <property type="evidence" value="ECO:0007669"/>
    <property type="project" value="InterPro"/>
</dbReference>
<dbReference type="Pfam" id="PF09278">
    <property type="entry name" value="MerR-DNA-bind"/>
    <property type="match status" value="1"/>
</dbReference>
<dbReference type="NCBIfam" id="TIGR02047">
    <property type="entry name" value="CadR-PbrR"/>
    <property type="match status" value="1"/>
</dbReference>
<evidence type="ECO:0000313" key="8">
    <source>
        <dbReference type="Proteomes" id="UP000295110"/>
    </source>
</evidence>
<feature type="coiled-coil region" evidence="4">
    <location>
        <begin position="91"/>
        <end position="118"/>
    </location>
</feature>
<dbReference type="OrthoDB" id="9808480at2"/>
<organism evidence="7 8">
    <name type="scientific">Roseateles saccharophilus</name>
    <name type="common">Pseudomonas saccharophila</name>
    <dbReference type="NCBI Taxonomy" id="304"/>
    <lineage>
        <taxon>Bacteria</taxon>
        <taxon>Pseudomonadati</taxon>
        <taxon>Pseudomonadota</taxon>
        <taxon>Betaproteobacteria</taxon>
        <taxon>Burkholderiales</taxon>
        <taxon>Sphaerotilaceae</taxon>
        <taxon>Roseateles</taxon>
    </lineage>
</organism>
<dbReference type="InterPro" id="IPR047057">
    <property type="entry name" value="MerR_fam"/>
</dbReference>
<proteinExistence type="predicted"/>
<sequence>MKIGELSTATGTPVETVRFYERVGLLPAPKRTSGNFRIYDETHAERLAFVRHCRSLDMTLDEVRVLLQFRDAPERGCGEVNEMVDAHIAHVATRIQELRALEKQLKELRRTCGDARAGGECGILSGLSSAAATSSKPSKSHVRGMHGEKPRMQPPGRATG</sequence>
<evidence type="ECO:0000313" key="7">
    <source>
        <dbReference type="EMBL" id="TCU94658.1"/>
    </source>
</evidence>
<feature type="region of interest" description="Disordered" evidence="5">
    <location>
        <begin position="128"/>
        <end position="160"/>
    </location>
</feature>
<evidence type="ECO:0000256" key="1">
    <source>
        <dbReference type="ARBA" id="ARBA00023015"/>
    </source>
</evidence>
<evidence type="ECO:0000259" key="6">
    <source>
        <dbReference type="PROSITE" id="PS50937"/>
    </source>
</evidence>
<dbReference type="EMBL" id="SMBU01000016">
    <property type="protein sequence ID" value="TCU94658.1"/>
    <property type="molecule type" value="Genomic_DNA"/>
</dbReference>
<dbReference type="Pfam" id="PF00376">
    <property type="entry name" value="MerR"/>
    <property type="match status" value="1"/>
</dbReference>
<dbReference type="Gene3D" id="1.10.1660.10">
    <property type="match status" value="1"/>
</dbReference>
<accession>A0A4R3UVL5</accession>
<evidence type="ECO:0000256" key="3">
    <source>
        <dbReference type="ARBA" id="ARBA00023163"/>
    </source>
</evidence>
<dbReference type="PANTHER" id="PTHR30204:SF92">
    <property type="entry name" value="HTH-TYPE TRANSCRIPTIONAL REGULATOR ZNTR"/>
    <property type="match status" value="1"/>
</dbReference>
<dbReference type="GO" id="GO:0003700">
    <property type="term" value="F:DNA-binding transcription factor activity"/>
    <property type="evidence" value="ECO:0007669"/>
    <property type="project" value="InterPro"/>
</dbReference>
<comment type="caution">
    <text evidence="7">The sequence shown here is derived from an EMBL/GenBank/DDBJ whole genome shotgun (WGS) entry which is preliminary data.</text>
</comment>
<dbReference type="GO" id="GO:0045893">
    <property type="term" value="P:positive regulation of DNA-templated transcription"/>
    <property type="evidence" value="ECO:0007669"/>
    <property type="project" value="InterPro"/>
</dbReference>
<dbReference type="SUPFAM" id="SSF46955">
    <property type="entry name" value="Putative DNA-binding domain"/>
    <property type="match status" value="1"/>
</dbReference>
<protein>
    <submittedName>
        <fullName evidence="7">Cd(II)/Pb(II)-responsive transcriptional regulator</fullName>
    </submittedName>
</protein>
<keyword evidence="1" id="KW-0805">Transcription regulation</keyword>
<feature type="domain" description="HTH merR-type" evidence="6">
    <location>
        <begin position="1"/>
        <end position="69"/>
    </location>
</feature>
<gene>
    <name evidence="7" type="ORF">EV671_101680</name>
</gene>
<dbReference type="GO" id="GO:0003677">
    <property type="term" value="F:DNA binding"/>
    <property type="evidence" value="ECO:0007669"/>
    <property type="project" value="UniProtKB-KW"/>
</dbReference>
<dbReference type="RefSeq" id="WP_132572910.1">
    <property type="nucleotide sequence ID" value="NZ_CBCSGL010000012.1"/>
</dbReference>
<dbReference type="Proteomes" id="UP000295110">
    <property type="component" value="Unassembled WGS sequence"/>
</dbReference>
<evidence type="ECO:0000256" key="2">
    <source>
        <dbReference type="ARBA" id="ARBA00023125"/>
    </source>
</evidence>
<dbReference type="InterPro" id="IPR011791">
    <property type="entry name" value="CadR-PbrR"/>
</dbReference>
<dbReference type="CDD" id="cd04784">
    <property type="entry name" value="HTH_CadR-PbrR"/>
    <property type="match status" value="1"/>
</dbReference>
<dbReference type="PROSITE" id="PS50937">
    <property type="entry name" value="HTH_MERR_2"/>
    <property type="match status" value="1"/>
</dbReference>
<keyword evidence="4" id="KW-0175">Coiled coil</keyword>